<feature type="domain" description="Flagellar hook-associated protein 2 N-terminal" evidence="6">
    <location>
        <begin position="13"/>
        <end position="112"/>
    </location>
</feature>
<dbReference type="Pfam" id="PF07196">
    <property type="entry name" value="Flagellin_IN"/>
    <property type="match status" value="1"/>
</dbReference>
<evidence type="ECO:0000256" key="5">
    <source>
        <dbReference type="RuleBase" id="RU362066"/>
    </source>
</evidence>
<dbReference type="EMBL" id="NXMA01000010">
    <property type="protein sequence ID" value="TKX31385.1"/>
    <property type="molecule type" value="Genomic_DNA"/>
</dbReference>
<comment type="subcellular location">
    <subcellularLocation>
        <location evidence="5">Secreted</location>
    </subcellularLocation>
    <subcellularLocation>
        <location evidence="5">Bacterial flagellum</location>
    </subcellularLocation>
</comment>
<comment type="subunit">
    <text evidence="2 5">Homopentamer.</text>
</comment>
<name>A0A4U7BMF4_9BACT</name>
<evidence type="ECO:0000256" key="4">
    <source>
        <dbReference type="ARBA" id="ARBA00023143"/>
    </source>
</evidence>
<feature type="domain" description="Flagellar hook-associated protein 2 C-terminal" evidence="7">
    <location>
        <begin position="263"/>
        <end position="499"/>
    </location>
</feature>
<dbReference type="RefSeq" id="WP_137622569.1">
    <property type="nucleotide sequence ID" value="NZ_NXMA01000010.1"/>
</dbReference>
<keyword evidence="3" id="KW-0175">Coiled coil</keyword>
<dbReference type="GO" id="GO:0071973">
    <property type="term" value="P:bacterial-type flagellum-dependent cell motility"/>
    <property type="evidence" value="ECO:0007669"/>
    <property type="project" value="TreeGrafter"/>
</dbReference>
<keyword evidence="4 5" id="KW-0975">Bacterial flagellum</keyword>
<dbReference type="InterPro" id="IPR040026">
    <property type="entry name" value="FliD"/>
</dbReference>
<proteinExistence type="inferred from homology"/>
<dbReference type="InterPro" id="IPR010809">
    <property type="entry name" value="FliD_C"/>
</dbReference>
<dbReference type="GO" id="GO:0009424">
    <property type="term" value="C:bacterial-type flagellum hook"/>
    <property type="evidence" value="ECO:0007669"/>
    <property type="project" value="UniProtKB-UniRule"/>
</dbReference>
<dbReference type="PANTHER" id="PTHR30288:SF0">
    <property type="entry name" value="FLAGELLAR HOOK-ASSOCIATED PROTEIN 2"/>
    <property type="match status" value="1"/>
</dbReference>
<accession>A0A4U7BMF4</accession>
<keyword evidence="8" id="KW-0282">Flagellum</keyword>
<organism evidence="8 9">
    <name type="scientific">Campylobacter aviculae</name>
    <dbReference type="NCBI Taxonomy" id="2510190"/>
    <lineage>
        <taxon>Bacteria</taxon>
        <taxon>Pseudomonadati</taxon>
        <taxon>Campylobacterota</taxon>
        <taxon>Epsilonproteobacteria</taxon>
        <taxon>Campylobacterales</taxon>
        <taxon>Campylobacteraceae</taxon>
        <taxon>Campylobacter</taxon>
    </lineage>
</organism>
<keyword evidence="8" id="KW-0969">Cilium</keyword>
<dbReference type="GO" id="GO:0009421">
    <property type="term" value="C:bacterial-type flagellum filament cap"/>
    <property type="evidence" value="ECO:0007669"/>
    <property type="project" value="InterPro"/>
</dbReference>
<evidence type="ECO:0000256" key="3">
    <source>
        <dbReference type="ARBA" id="ARBA00023054"/>
    </source>
</evidence>
<dbReference type="NCBIfam" id="NF009400">
    <property type="entry name" value="PRK12765.1"/>
    <property type="match status" value="1"/>
</dbReference>
<dbReference type="Proteomes" id="UP000310353">
    <property type="component" value="Unassembled WGS sequence"/>
</dbReference>
<evidence type="ECO:0000313" key="8">
    <source>
        <dbReference type="EMBL" id="TKX31385.1"/>
    </source>
</evidence>
<dbReference type="Pfam" id="PF02465">
    <property type="entry name" value="FliD_N"/>
    <property type="match status" value="1"/>
</dbReference>
<dbReference type="GO" id="GO:0005576">
    <property type="term" value="C:extracellular region"/>
    <property type="evidence" value="ECO:0007669"/>
    <property type="project" value="UniProtKB-SubCell"/>
</dbReference>
<keyword evidence="8" id="KW-0966">Cell projection</keyword>
<dbReference type="PANTHER" id="PTHR30288">
    <property type="entry name" value="FLAGELLAR CAP/ASSEMBLY PROTEIN FLID"/>
    <property type="match status" value="1"/>
</dbReference>
<dbReference type="OrthoDB" id="1530at2"/>
<evidence type="ECO:0000259" key="6">
    <source>
        <dbReference type="Pfam" id="PF02465"/>
    </source>
</evidence>
<reference evidence="8 9" key="1">
    <citation type="submission" date="2018-05" db="EMBL/GenBank/DDBJ databases">
        <title>Novel Campyloabacter and Helicobacter Species and Strains.</title>
        <authorList>
            <person name="Mannion A.J."/>
            <person name="Shen Z."/>
            <person name="Fox J.G."/>
        </authorList>
    </citation>
    <scope>NUCLEOTIDE SEQUENCE [LARGE SCALE GENOMIC DNA]</scope>
    <source>
        <strain evidence="9">MIT17-670</strain>
    </source>
</reference>
<protein>
    <recommendedName>
        <fullName evidence="5">Flagellar hook-associated protein 2</fullName>
        <shortName evidence="5">HAP2</shortName>
    </recommendedName>
    <alternativeName>
        <fullName evidence="5">Flagellar cap protein</fullName>
    </alternativeName>
</protein>
<keyword evidence="5" id="KW-0964">Secreted</keyword>
<dbReference type="InterPro" id="IPR003481">
    <property type="entry name" value="FliD_N"/>
</dbReference>
<evidence type="ECO:0000256" key="1">
    <source>
        <dbReference type="ARBA" id="ARBA00009764"/>
    </source>
</evidence>
<comment type="caution">
    <text evidence="8">The sequence shown here is derived from an EMBL/GenBank/DDBJ whole genome shotgun (WGS) entry which is preliminary data.</text>
</comment>
<gene>
    <name evidence="8" type="primary">fliD</name>
    <name evidence="8" type="ORF">CQA76_06285</name>
</gene>
<sequence>MALGSLSSLGFGSGVLTQDTLDKLKEAEEKARVDIYTSKIEENTTKQKDLTEIKTKLLAFQTAVSSLGDATVFAKRKVNASVSTNPPASLTASSGVSLQSMKVNVTQLAQKDVYQSKGLKNDSGYINASLKDPTSLTFFSNGKEYSVTIDKNTTYKDLADKINDASGGEIVAKIINTGEKDTPYRLTLTSKETGEDHAISFYPGKKDADGKYQVDDNAKQVFESLGWKLDDDALNKEDYDPSKSKNGVGIIDNEDNPLHIQKAQNAEFTLDGIKMTRSSNTVTDLGVGITLTLNSTGEINFDIQQDNEAVTKAMQELVDAYNDLVTNLNAATDYNAETGTKGTLQGVNEISSIRSSIISALFDSQSISGTVEDDNGNKVSANVMLSMQDFGLALDKNGNLSFDSSVFESKVKENPDLAESFFAGITKYEDISHTGDLIKESSLKDYLGDDKGITFESGKFTIVFNNETYDLSKTVDGTKFKLIGDTEEEMLQNLASHINSLGIEGLDVKVTSYDKDGEKGFKLKFSGDGSSDFAIKGDEEFLKKFGLSETTIAAKPIEGKGIFAQLKATLQGMTGTNGSLTKYDESLTNDTKSLKESKESAQELIDARYDTMANQWLQYESILNKLNQQLTTVTNMINAANNSNN</sequence>
<dbReference type="InterPro" id="IPR010810">
    <property type="entry name" value="Flagellin_hook_IN_motif"/>
</dbReference>
<dbReference type="Pfam" id="PF07195">
    <property type="entry name" value="FliD_C"/>
    <property type="match status" value="1"/>
</dbReference>
<comment type="function">
    <text evidence="5">Required for morphogenesis and for the elongation of the flagellar filament by facilitating polymerization of the flagellin monomers at the tip of growing filament. Forms a capping structure, which prevents flagellin subunits (transported through the central channel of the flagellum) from leaking out without polymerization at the distal end.</text>
</comment>
<comment type="similarity">
    <text evidence="1 5">Belongs to the FliD family.</text>
</comment>
<evidence type="ECO:0000256" key="2">
    <source>
        <dbReference type="ARBA" id="ARBA00011255"/>
    </source>
</evidence>
<dbReference type="GO" id="GO:0007155">
    <property type="term" value="P:cell adhesion"/>
    <property type="evidence" value="ECO:0007669"/>
    <property type="project" value="InterPro"/>
</dbReference>
<evidence type="ECO:0000313" key="9">
    <source>
        <dbReference type="Proteomes" id="UP000310353"/>
    </source>
</evidence>
<dbReference type="AlphaFoldDB" id="A0A4U7BMF4"/>
<evidence type="ECO:0000259" key="7">
    <source>
        <dbReference type="Pfam" id="PF07195"/>
    </source>
</evidence>
<keyword evidence="9" id="KW-1185">Reference proteome</keyword>